<dbReference type="SUPFAM" id="SSF74650">
    <property type="entry name" value="Galactose mutarotase-like"/>
    <property type="match status" value="2"/>
</dbReference>
<dbReference type="Gene3D" id="1.50.10.10">
    <property type="match status" value="1"/>
</dbReference>
<keyword evidence="4" id="KW-0812">Transmembrane</keyword>
<accession>A0A090EBY9</accession>
<dbReference type="InterPro" id="IPR037018">
    <property type="entry name" value="GH65_N"/>
</dbReference>
<keyword evidence="9" id="KW-1185">Reference proteome</keyword>
<protein>
    <submittedName>
        <fullName evidence="8">Protein NdvB</fullName>
    </submittedName>
</protein>
<sequence length="2859" mass="316895">MNIQTNPNKIEQTSAGFPTVTEAPIRSNFLPEDRLRALGVALAKGEVKELFGLAPFEFQARIRDSAKKILEVYRSTNAAQAKGETITPAAQWLLDNNYLVEETIFQVKRDLPRRFYRQLPTLTLGDGTVLPRAFVVAWSYVEHSDSSVSANMFKAIVEGFQSVEPMKIGELWALPSLLRFVLIENLRRIAVRVERTRQMRQTANEVADRVLATDDNADRTRILSNYSAHAQDTTFATQLLYRLRDGSQNAGRALEWLEGELEKSGSDAEEIIISEHQTLSSGNVTTGNIIRGLRLINDVDWTVWFEGVSRIDTLLREKTDFADLDFFSRDQYRTAIEQLARRSDLSEYRVAEKAIELAGHTPGLTDASGVPETADPAVHTDVGFFLVGPRRQELEKAIGYRPPFYVTFKRGFASAGWLGIVVPVFLLTVLLLVLSGRALANLGLSVESITLMLALFAVPASEGALAFFNTVVALFLKPTRLVGYDYNKHGIPAGARTLVVVPSLIGSRDDVEENIRNIEVHHLANTAEEIHFALLSDWPDSKTEIDAADIEILQYARDEIARLNARYPSEGSPRFYLLHRRRLYNQAQGCWMGWERKRGKLHELNLLLRGDSDTTFLPLDVPLPEKVVYVMTLDADTRTTRDAVSSLVGKLAHPLNRPHFDPVKRVVSAGYTILQPRITASLTSGDDASFFQRVFSANRGLDPYVFAVSDVYQDVFGDGSFTGKGLYHVDAFEAALKNRIDENTILSHDLLEGALARAALVTDVELVEDYPTRYSVDASRHHRWARGDWQLLGYIFDPRSGVPALSRWKMVDNLRRSVTPIFWVMACVAGWTLLPFTQAAQWQALLILTLFMAPTFDIVNGILPKSGDQTPRGHFSALARDTVFGTALVALKVLLMAHLAWMMGDAIIRTIYRLFVSRQNLLEWRTASQAAKGGNDLGAYYGMMYGAVIVGVVGLAIPVLADSTGAFVAFFFAIFWIASPAVACWISRSAETEDRLRISTADIHALRTFARRTWHYFETFVTPEQHHLPPDNFQESPAPVVAPRTSPTNIGVYLLSVVSARDFGWISLSDAITRIDATMTTIENMPRERGHLYNWYDTTTLKPLYPLYISAVDSGNLAGHLVAVAASCAEWAEAPSVHLQGDFEGIIDTVTILDESLDELPDDRRQLRPLRQRLADRLDGMRRAVATIKAQPEMASIRTINLAVLAGEIRKLATAIHTEAASPKSDVIADWAARLEATCEAHVHDSHNDESAVAALRAKLLALRERCRRYAFEMDFSFLMRQERKLLSIGYRVEDRQLDESCYDLLASEARLTSLFAIAKGDLPTEHWFRLGRPIVEIGFQGALMSWSGSMFEYLMPPLVMKEPQGSILNQTSKLIIKRQIQYARSKNVPWGISEAAYNARDRELTYQYTNFGVPGLGLKRGLGQNTVIAPYATILAAQFSPREAVQNLQRLRSIGALGRHGFYDAVDFTPQRVPEGTDHAVVQNYMAHHSGMSIAAVADAIFEGRLRERFHSDPVIESAELLLQEKAPRDIPTATVRTEADERSKDETEAESPDSRVILDPIKALRATNVMSNGRYSVMVTATGSGYSRFGELAVTRWQPDPSEDRLGSYIFLRDTATGDWWSATAEPKRAEGERVQTLFGDDKASFTKSVGSLRSEVECIVISEGNGEGRRITLYNDGPTDRHIEVTSFAELVLGNEASDNAHPAFSKMFVETEIAPNNGAIFATRRKRDKNDPDLTMVHFVTDPSGPSRDAEAETDRRAFIGRGRTIADAVAFDPGVRLSGSQGFTLDPVAALRRQVRVPANKKISLTFWTAVGANRSELDEAIARLDHQESFARQAMLAWTRSQVQTRHLGLSLTDAANVQKLARYLIYPDPFLRLPAESIASGLGRQSSLWPTSISGDFPIFLVRIGDVADLEIVAQALRFQEYMRARGMMIDFVVVNEQASSYVQDLQRAVETLCENSRLRGRELGPRQHIFAVRRDLMDEPTYKTLLSVARVVLHTRNGTIFDQLERAETAALQARDALLQAEGGSPREPAPPLPLPVPASQGGGDIAADGSGLSLWNGFGGFDGDGRHYVTRLTGRRVTPQPWINVISNPSFGFHVSAEGAGFTWSRNSRDYQLTPWSNDPVSNRPGEGFYIYDQLSGKAFSPMAAVVRDPSMTYETWHGQGFSTFRSKRGPLSMDLTQVVDPTDPVKITRLRIQNAGPAPARLRIYAYAEWVLGGHRSRTAATIVPSRDAATGAMLAQNPYGLDFGERVAFLAASHPVHSVTADRSEFIGRHGTTEYPQAVLGGLALSGRIEAGDDPCAVLASDIDIPAGGDVTLLWLLGDAATPAEASALAQIHRGKDFDQRLADNEKAWRGFLDTIQVETPDEAMNAMVNHWLPYQSLACRIRARSAFYQASGAFGFRDQLQDTLALLAHDPKLARDQILNAARRQFPEGDVQHWWLPRTDAGVRTMISDDVVWLAHATARYIEVTGDAGILKEQLPFIDGQELGEGEHDAFFTPEVTKNTAPLYDHCARALDLAIKRSSPAGLPLILGGDWNDGMNRVGEGGKGESVWLGWFLLKTLTDFAPVAKGQGDTKRAQAWSKHADALKRALESTAWDGQWYRRGSFDDGTPLGSHNSDECKIDSIAQSWSVLSGEGDPARSTTAMEQATEMLVDDELKIVKLFTPPFSKSEKDPGYIKSYPPGVRENGGQYTHAATWFVIALAEMGRTDEAYRCFSMLNPVNHASDEAAAEHYRVEPYVVAADIYAGEGKGGRGGWTWYTGSAGWLYRAAVEGILGIERRGKEITFRPKLPGHWDGYAATLKMFDGEIKLRVIRDKKTKSISLEVDGSKKKSASFEPKAGGKTEVVVRIPA</sequence>
<feature type="compositionally biased region" description="Basic and acidic residues" evidence="3">
    <location>
        <begin position="1539"/>
        <end position="1548"/>
    </location>
</feature>
<dbReference type="InterPro" id="IPR037824">
    <property type="entry name" value="GH94N_2_NdvB"/>
</dbReference>
<dbReference type="GO" id="GO:0016757">
    <property type="term" value="F:glycosyltransferase activity"/>
    <property type="evidence" value="ECO:0007669"/>
    <property type="project" value="UniProtKB-KW"/>
</dbReference>
<dbReference type="InterPro" id="IPR033432">
    <property type="entry name" value="GH94_catalytic"/>
</dbReference>
<dbReference type="GO" id="GO:0005975">
    <property type="term" value="P:carbohydrate metabolic process"/>
    <property type="evidence" value="ECO:0007669"/>
    <property type="project" value="InterPro"/>
</dbReference>
<keyword evidence="1" id="KW-0328">Glycosyltransferase</keyword>
<feature type="transmembrane region" description="Helical" evidence="4">
    <location>
        <begin position="817"/>
        <end position="836"/>
    </location>
</feature>
<dbReference type="SMART" id="SM01068">
    <property type="entry name" value="CBM_X"/>
    <property type="match status" value="2"/>
</dbReference>
<dbReference type="GO" id="GO:0030246">
    <property type="term" value="F:carbohydrate binding"/>
    <property type="evidence" value="ECO:0007669"/>
    <property type="project" value="InterPro"/>
</dbReference>
<dbReference type="EMBL" id="CCMZ01000046">
    <property type="protein sequence ID" value="CDX25148.1"/>
    <property type="molecule type" value="Genomic_DNA"/>
</dbReference>
<feature type="transmembrane region" description="Helical" evidence="4">
    <location>
        <begin position="451"/>
        <end position="476"/>
    </location>
</feature>
<dbReference type="PANTHER" id="PTHR37469">
    <property type="entry name" value="CELLOBIONIC ACID PHOSPHORYLASE-RELATED"/>
    <property type="match status" value="1"/>
</dbReference>
<evidence type="ECO:0000259" key="7">
    <source>
        <dbReference type="Pfam" id="PF17167"/>
    </source>
</evidence>
<evidence type="ECO:0000256" key="4">
    <source>
        <dbReference type="SAM" id="Phobius"/>
    </source>
</evidence>
<dbReference type="CDD" id="cd11753">
    <property type="entry name" value="GH94N_ChvB_NdvB_2_like"/>
    <property type="match status" value="1"/>
</dbReference>
<dbReference type="InterPro" id="IPR011013">
    <property type="entry name" value="Gal_mutarotase_sf_dom"/>
</dbReference>
<feature type="transmembrane region" description="Helical" evidence="4">
    <location>
        <begin position="939"/>
        <end position="960"/>
    </location>
</feature>
<dbReference type="SUPFAM" id="SSF48208">
    <property type="entry name" value="Six-hairpin glycosidases"/>
    <property type="match status" value="1"/>
</dbReference>
<dbReference type="Pfam" id="PF06165">
    <property type="entry name" value="GH94_b-supersand"/>
    <property type="match status" value="2"/>
</dbReference>
<evidence type="ECO:0000313" key="8">
    <source>
        <dbReference type="EMBL" id="CDX25148.1"/>
    </source>
</evidence>
<proteinExistence type="predicted"/>
<evidence type="ECO:0000313" key="9">
    <source>
        <dbReference type="Proteomes" id="UP000045285"/>
    </source>
</evidence>
<dbReference type="Pfam" id="PF10091">
    <property type="entry name" value="Glycoamylase"/>
    <property type="match status" value="1"/>
</dbReference>
<keyword evidence="4" id="KW-0472">Membrane</keyword>
<feature type="domain" description="Glycoamylase-like" evidence="6">
    <location>
        <begin position="1306"/>
        <end position="1513"/>
    </location>
</feature>
<dbReference type="CDD" id="cd11756">
    <property type="entry name" value="GH94N_ChvB_NdvB_1_like"/>
    <property type="match status" value="1"/>
</dbReference>
<dbReference type="Gene3D" id="2.60.420.10">
    <property type="entry name" value="Maltose phosphorylase, domain 3"/>
    <property type="match status" value="1"/>
</dbReference>
<evidence type="ECO:0000259" key="5">
    <source>
        <dbReference type="Pfam" id="PF06165"/>
    </source>
</evidence>
<organism evidence="8 9">
    <name type="scientific">Mesorhizobium plurifarium</name>
    <dbReference type="NCBI Taxonomy" id="69974"/>
    <lineage>
        <taxon>Bacteria</taxon>
        <taxon>Pseudomonadati</taxon>
        <taxon>Pseudomonadota</taxon>
        <taxon>Alphaproteobacteria</taxon>
        <taxon>Hyphomicrobiales</taxon>
        <taxon>Phyllobacteriaceae</taxon>
        <taxon>Mesorhizobium</taxon>
    </lineage>
</organism>
<evidence type="ECO:0000256" key="3">
    <source>
        <dbReference type="SAM" id="MobiDB-lite"/>
    </source>
</evidence>
<feature type="transmembrane region" description="Helical" evidence="4">
    <location>
        <begin position="842"/>
        <end position="863"/>
    </location>
</feature>
<feature type="transmembrane region" description="Helical" evidence="4">
    <location>
        <begin position="883"/>
        <end position="904"/>
    </location>
</feature>
<feature type="transmembrane region" description="Helical" evidence="4">
    <location>
        <begin position="967"/>
        <end position="988"/>
    </location>
</feature>
<dbReference type="Pfam" id="PF17167">
    <property type="entry name" value="Glyco_hydro_94"/>
    <property type="match status" value="1"/>
</dbReference>
<dbReference type="InterPro" id="IPR012341">
    <property type="entry name" value="6hp_glycosidase-like_sf"/>
</dbReference>
<name>A0A090EBY9_MESPL</name>
<evidence type="ECO:0000256" key="1">
    <source>
        <dbReference type="ARBA" id="ARBA00022676"/>
    </source>
</evidence>
<feature type="region of interest" description="Disordered" evidence="3">
    <location>
        <begin position="1531"/>
        <end position="1556"/>
    </location>
</feature>
<dbReference type="Gene3D" id="2.70.98.40">
    <property type="entry name" value="Glycoside hydrolase, family 65, N-terminal domain"/>
    <property type="match status" value="2"/>
</dbReference>
<dbReference type="PANTHER" id="PTHR37469:SF2">
    <property type="entry name" value="CELLOBIONIC ACID PHOSPHORYLASE"/>
    <property type="match status" value="1"/>
</dbReference>
<gene>
    <name evidence="8" type="primary">ndvB</name>
    <name evidence="8" type="ORF">MPL3356_500008</name>
</gene>
<feature type="domain" description="Glycosyl hydrolase 94 supersandwich" evidence="5">
    <location>
        <begin position="2075"/>
        <end position="2344"/>
    </location>
</feature>
<dbReference type="InterPro" id="IPR052047">
    <property type="entry name" value="GH94_Enzymes"/>
</dbReference>
<evidence type="ECO:0000259" key="6">
    <source>
        <dbReference type="Pfam" id="PF10091"/>
    </source>
</evidence>
<feature type="domain" description="Glycosyl hydrolase 94 catalytic" evidence="7">
    <location>
        <begin position="2360"/>
        <end position="2784"/>
    </location>
</feature>
<reference evidence="9" key="1">
    <citation type="submission" date="2014-08" db="EMBL/GenBank/DDBJ databases">
        <authorList>
            <person name="Moulin L."/>
        </authorList>
    </citation>
    <scope>NUCLEOTIDE SEQUENCE [LARGE SCALE GENOMIC DNA]</scope>
</reference>
<feature type="transmembrane region" description="Helical" evidence="4">
    <location>
        <begin position="417"/>
        <end position="439"/>
    </location>
</feature>
<dbReference type="InterPro" id="IPR019282">
    <property type="entry name" value="Glycoamylase-like_cons_dom"/>
</dbReference>
<evidence type="ECO:0000256" key="2">
    <source>
        <dbReference type="ARBA" id="ARBA00022679"/>
    </source>
</evidence>
<keyword evidence="4" id="KW-1133">Transmembrane helix</keyword>
<keyword evidence="2" id="KW-0808">Transferase</keyword>
<dbReference type="InterPro" id="IPR037820">
    <property type="entry name" value="GH94N_NdvB"/>
</dbReference>
<dbReference type="Gene3D" id="1.50.10.140">
    <property type="match status" value="2"/>
</dbReference>
<dbReference type="STRING" id="69974.MPLDJ20_210003"/>
<dbReference type="InterPro" id="IPR008928">
    <property type="entry name" value="6-hairpin_glycosidase_sf"/>
</dbReference>
<dbReference type="Proteomes" id="UP000045285">
    <property type="component" value="Unassembled WGS sequence"/>
</dbReference>
<dbReference type="InterPro" id="IPR010383">
    <property type="entry name" value="Glyco_hydrolase_94_b-supersand"/>
</dbReference>
<feature type="domain" description="Glycosyl hydrolase 94 supersandwich" evidence="5">
    <location>
        <begin position="1562"/>
        <end position="1831"/>
    </location>
</feature>